<accession>A0A090VWD8</accession>
<evidence type="ECO:0000313" key="2">
    <source>
        <dbReference type="Proteomes" id="UP000029641"/>
    </source>
</evidence>
<organism evidence="1 2">
    <name type="scientific">Jejuia pallidilutea</name>
    <dbReference type="NCBI Taxonomy" id="504487"/>
    <lineage>
        <taxon>Bacteria</taxon>
        <taxon>Pseudomonadati</taxon>
        <taxon>Bacteroidota</taxon>
        <taxon>Flavobacteriia</taxon>
        <taxon>Flavobacteriales</taxon>
        <taxon>Flavobacteriaceae</taxon>
        <taxon>Jejuia</taxon>
    </lineage>
</organism>
<dbReference type="Proteomes" id="UP000029641">
    <property type="component" value="Unassembled WGS sequence"/>
</dbReference>
<proteinExistence type="predicted"/>
<sequence length="37" mass="4339">MDALHSMKNGQQYSVLNFDRATRSTAIDIYDYKTQKK</sequence>
<comment type="caution">
    <text evidence="1">The sequence shown here is derived from an EMBL/GenBank/DDBJ whole genome shotgun (WGS) entry which is preliminary data.</text>
</comment>
<protein>
    <submittedName>
        <fullName evidence="1">Dipeptidyl peptidase IV</fullName>
    </submittedName>
</protein>
<reference evidence="1 2" key="1">
    <citation type="journal article" date="2014" name="Genome Announc.">
        <title>Draft Genome Sequence of Marine Flavobacterium Jejuia pallidilutea Strain 11shimoA1 and Pigmentation Mutants.</title>
        <authorList>
            <person name="Takatani N."/>
            <person name="Nakanishi M."/>
            <person name="Meirelles P."/>
            <person name="Mino S."/>
            <person name="Suda W."/>
            <person name="Oshima K."/>
            <person name="Hattori M."/>
            <person name="Ohkuma M."/>
            <person name="Hosokawa M."/>
            <person name="Miyashita K."/>
            <person name="Thompson F.L."/>
            <person name="Niwa A."/>
            <person name="Sawabe T."/>
            <person name="Sawabe T."/>
        </authorList>
    </citation>
    <scope>NUCLEOTIDE SEQUENCE [LARGE SCALE GENOMIC DNA]</scope>
    <source>
        <strain evidence="1 2">JCM 19301</strain>
    </source>
</reference>
<dbReference type="AlphaFoldDB" id="A0A090VWD8"/>
<evidence type="ECO:0000313" key="1">
    <source>
        <dbReference type="EMBL" id="GAL69016.1"/>
    </source>
</evidence>
<name>A0A090VWD8_9FLAO</name>
<gene>
    <name evidence="1" type="ORF">JCM19301_148</name>
</gene>
<dbReference type="EMBL" id="BBNR01000032">
    <property type="protein sequence ID" value="GAL69016.1"/>
    <property type="molecule type" value="Genomic_DNA"/>
</dbReference>